<protein>
    <submittedName>
        <fullName evidence="1 2">Uncharacterized protein</fullName>
    </submittedName>
</protein>
<name>T1FQP1_HELRO</name>
<reference evidence="2" key="3">
    <citation type="submission" date="2015-06" db="UniProtKB">
        <authorList>
            <consortium name="EnsemblMetazoa"/>
        </authorList>
    </citation>
    <scope>IDENTIFICATION</scope>
</reference>
<dbReference type="CTD" id="20211138"/>
<gene>
    <name evidence="2" type="primary">20211138</name>
    <name evidence="1" type="ORF">HELRODRAFT_189117</name>
</gene>
<proteinExistence type="predicted"/>
<organism evidence="2 3">
    <name type="scientific">Helobdella robusta</name>
    <name type="common">Californian leech</name>
    <dbReference type="NCBI Taxonomy" id="6412"/>
    <lineage>
        <taxon>Eukaryota</taxon>
        <taxon>Metazoa</taxon>
        <taxon>Spiralia</taxon>
        <taxon>Lophotrochozoa</taxon>
        <taxon>Annelida</taxon>
        <taxon>Clitellata</taxon>
        <taxon>Hirudinea</taxon>
        <taxon>Rhynchobdellida</taxon>
        <taxon>Glossiphoniidae</taxon>
        <taxon>Helobdella</taxon>
    </lineage>
</organism>
<dbReference type="RefSeq" id="XP_009025365.1">
    <property type="nucleotide sequence ID" value="XM_009027117.1"/>
</dbReference>
<reference evidence="3" key="1">
    <citation type="submission" date="2012-12" db="EMBL/GenBank/DDBJ databases">
        <authorList>
            <person name="Hellsten U."/>
            <person name="Grimwood J."/>
            <person name="Chapman J.A."/>
            <person name="Shapiro H."/>
            <person name="Aerts A."/>
            <person name="Otillar R.P."/>
            <person name="Terry A.Y."/>
            <person name="Boore J.L."/>
            <person name="Simakov O."/>
            <person name="Marletaz F."/>
            <person name="Cho S.-J."/>
            <person name="Edsinger-Gonzales E."/>
            <person name="Havlak P."/>
            <person name="Kuo D.-H."/>
            <person name="Larsson T."/>
            <person name="Lv J."/>
            <person name="Arendt D."/>
            <person name="Savage R."/>
            <person name="Osoegawa K."/>
            <person name="de Jong P."/>
            <person name="Lindberg D.R."/>
            <person name="Seaver E.C."/>
            <person name="Weisblat D.A."/>
            <person name="Putnam N.H."/>
            <person name="Grigoriev I.V."/>
            <person name="Rokhsar D.S."/>
        </authorList>
    </citation>
    <scope>NUCLEOTIDE SEQUENCE</scope>
</reference>
<dbReference type="GeneID" id="20211138"/>
<reference evidence="1 3" key="2">
    <citation type="journal article" date="2013" name="Nature">
        <title>Insights into bilaterian evolution from three spiralian genomes.</title>
        <authorList>
            <person name="Simakov O."/>
            <person name="Marletaz F."/>
            <person name="Cho S.J."/>
            <person name="Edsinger-Gonzales E."/>
            <person name="Havlak P."/>
            <person name="Hellsten U."/>
            <person name="Kuo D.H."/>
            <person name="Larsson T."/>
            <person name="Lv J."/>
            <person name="Arendt D."/>
            <person name="Savage R."/>
            <person name="Osoegawa K."/>
            <person name="de Jong P."/>
            <person name="Grimwood J."/>
            <person name="Chapman J.A."/>
            <person name="Shapiro H."/>
            <person name="Aerts A."/>
            <person name="Otillar R.P."/>
            <person name="Terry A.Y."/>
            <person name="Boore J.L."/>
            <person name="Grigoriev I.V."/>
            <person name="Lindberg D.R."/>
            <person name="Seaver E.C."/>
            <person name="Weisblat D.A."/>
            <person name="Putnam N.H."/>
            <person name="Rokhsar D.S."/>
        </authorList>
    </citation>
    <scope>NUCLEOTIDE SEQUENCE</scope>
</reference>
<dbReference type="KEGG" id="hro:HELRODRAFT_189117"/>
<sequence length="200" mass="22544">MDSNENNDISTSNADIFDTRSAFKSLNNVVDLRRSENLFSEIFTRNTTQQQQQQQPVVVIPTFSTFKPVDVVESCVAGQRQKNRQNVEMLPNDLLNKNNNIIDNNNTVSSQQPTNNSASYDTLLLQRHDNFETNDVISCANLGSNTPKTPRINSVRFQLPSNNNYNINNNINNSNNNISNNISKQQKATNIMLIHNSAIV</sequence>
<dbReference type="EnsemblMetazoa" id="HelroT189117">
    <property type="protein sequence ID" value="HelroP189117"/>
    <property type="gene ID" value="HelroG189117"/>
</dbReference>
<dbReference type="Proteomes" id="UP000015101">
    <property type="component" value="Unassembled WGS sequence"/>
</dbReference>
<dbReference type="AlphaFoldDB" id="T1FQP1"/>
<dbReference type="EMBL" id="AMQM01001316">
    <property type="status" value="NOT_ANNOTATED_CDS"/>
    <property type="molecule type" value="Genomic_DNA"/>
</dbReference>
<dbReference type="EMBL" id="AMQM01001317">
    <property type="status" value="NOT_ANNOTATED_CDS"/>
    <property type="molecule type" value="Genomic_DNA"/>
</dbReference>
<accession>T1FQP1</accession>
<evidence type="ECO:0000313" key="3">
    <source>
        <dbReference type="Proteomes" id="UP000015101"/>
    </source>
</evidence>
<keyword evidence="3" id="KW-1185">Reference proteome</keyword>
<dbReference type="HOGENOM" id="CLU_1367556_0_0_1"/>
<dbReference type="InParanoid" id="T1FQP1"/>
<evidence type="ECO:0000313" key="1">
    <source>
        <dbReference type="EMBL" id="ESN96130.1"/>
    </source>
</evidence>
<evidence type="ECO:0000313" key="2">
    <source>
        <dbReference type="EnsemblMetazoa" id="HelroP189117"/>
    </source>
</evidence>
<dbReference type="EMBL" id="KB097495">
    <property type="protein sequence ID" value="ESN96130.1"/>
    <property type="molecule type" value="Genomic_DNA"/>
</dbReference>